<dbReference type="InterPro" id="IPR050856">
    <property type="entry name" value="Biotin_carboxylase_complex"/>
</dbReference>
<dbReference type="PROSITE" id="PS00866">
    <property type="entry name" value="CPSASE_1"/>
    <property type="match status" value="1"/>
</dbReference>
<feature type="domain" description="Biotin carboxylation" evidence="7">
    <location>
        <begin position="1"/>
        <end position="448"/>
    </location>
</feature>
<dbReference type="SMART" id="SM00878">
    <property type="entry name" value="Biotin_carb_C"/>
    <property type="match status" value="1"/>
</dbReference>
<keyword evidence="4" id="KW-0092">Biotin</keyword>
<dbReference type="Gene3D" id="3.30.470.20">
    <property type="entry name" value="ATP-grasp fold, B domain"/>
    <property type="match status" value="1"/>
</dbReference>
<dbReference type="PANTHER" id="PTHR18866">
    <property type="entry name" value="CARBOXYLASE:PYRUVATE/ACETYL-COA/PROPIONYL-COA CARBOXYLASE"/>
    <property type="match status" value="1"/>
</dbReference>
<dbReference type="Pfam" id="PF02786">
    <property type="entry name" value="CPSase_L_D2"/>
    <property type="match status" value="1"/>
</dbReference>
<keyword evidence="3 5" id="KW-0067">ATP-binding</keyword>
<dbReference type="AlphaFoldDB" id="A0A1H3DVJ9"/>
<organism evidence="8 9">
    <name type="scientific">Albimonas donghaensis</name>
    <dbReference type="NCBI Taxonomy" id="356660"/>
    <lineage>
        <taxon>Bacteria</taxon>
        <taxon>Pseudomonadati</taxon>
        <taxon>Pseudomonadota</taxon>
        <taxon>Alphaproteobacteria</taxon>
        <taxon>Rhodobacterales</taxon>
        <taxon>Paracoccaceae</taxon>
        <taxon>Albimonas</taxon>
    </lineage>
</organism>
<evidence type="ECO:0000256" key="3">
    <source>
        <dbReference type="ARBA" id="ARBA00022840"/>
    </source>
</evidence>
<dbReference type="GO" id="GO:0046872">
    <property type="term" value="F:metal ion binding"/>
    <property type="evidence" value="ECO:0007669"/>
    <property type="project" value="InterPro"/>
</dbReference>
<dbReference type="GO" id="GO:0005524">
    <property type="term" value="F:ATP binding"/>
    <property type="evidence" value="ECO:0007669"/>
    <property type="project" value="UniProtKB-UniRule"/>
</dbReference>
<dbReference type="Pfam" id="PF00289">
    <property type="entry name" value="Biotin_carb_N"/>
    <property type="match status" value="1"/>
</dbReference>
<dbReference type="InterPro" id="IPR016185">
    <property type="entry name" value="PreATP-grasp_dom_sf"/>
</dbReference>
<dbReference type="STRING" id="356660.SAMN05444336_108140"/>
<evidence type="ECO:0000256" key="5">
    <source>
        <dbReference type="PROSITE-ProRule" id="PRU00409"/>
    </source>
</evidence>
<keyword evidence="9" id="KW-1185">Reference proteome</keyword>
<evidence type="ECO:0000313" key="9">
    <source>
        <dbReference type="Proteomes" id="UP000199118"/>
    </source>
</evidence>
<evidence type="ECO:0000313" key="8">
    <source>
        <dbReference type="EMBL" id="SDX69639.1"/>
    </source>
</evidence>
<dbReference type="PROSITE" id="PS50975">
    <property type="entry name" value="ATP_GRASP"/>
    <property type="match status" value="1"/>
</dbReference>
<dbReference type="EMBL" id="FNMZ01000008">
    <property type="protein sequence ID" value="SDX69639.1"/>
    <property type="molecule type" value="Genomic_DNA"/>
</dbReference>
<dbReference type="InterPro" id="IPR011761">
    <property type="entry name" value="ATP-grasp"/>
</dbReference>
<gene>
    <name evidence="8" type="ORF">SAMN05444336_108140</name>
</gene>
<evidence type="ECO:0000256" key="4">
    <source>
        <dbReference type="ARBA" id="ARBA00023267"/>
    </source>
</evidence>
<dbReference type="PANTHER" id="PTHR18866:SF126">
    <property type="entry name" value="BIOTIN CARBOXYLASE"/>
    <property type="match status" value="1"/>
</dbReference>
<dbReference type="InterPro" id="IPR005482">
    <property type="entry name" value="Biotin_COase_C"/>
</dbReference>
<keyword evidence="2 5" id="KW-0547">Nucleotide-binding</keyword>
<evidence type="ECO:0000256" key="2">
    <source>
        <dbReference type="ARBA" id="ARBA00022741"/>
    </source>
</evidence>
<dbReference type="InterPro" id="IPR011764">
    <property type="entry name" value="Biotin_carboxylation_dom"/>
</dbReference>
<dbReference type="RefSeq" id="WP_092684279.1">
    <property type="nucleotide sequence ID" value="NZ_FNMZ01000008.1"/>
</dbReference>
<sequence length="462" mass="48406">MKKVLVANRGEIARRVIRACREAGLATVAIASEADAGSLHARDADECVIVGPAPARASYLRVDAILEAAARSGADAVHPGYGFLSESAEFAAAVQAAGLTWIGPAPATIARMGDKQRAREAAAAAGVPVAPGSPRFAEDAPEDQVRAAAAAVGYPLLIKAASGGGGIGMRRVDRPERLAAVLASARATAGKAFGDATVYLEKFVPDARHVEVQVFGWGAAGAQAFGERDCSLQRRFQKVVEEAPAPGLSDTTRAAMADAAVALCRAVDYEGAGTVEYVYDAATSAFFFLEMNTRIQVEHPVTEMAAGVDLVRMQLDYAAGRSPAPGPQAMLTGHAIECRLYAEDPAKGFLPSPGKLSRFRTLAPGPDLRIETAYAEGDEITPYYDPMIAKIILRGADRDAARRAALATLRAVEIEGVATNLRFLIACLEDPDIIAGRLDTGLLERRRTALVAAAASLDVAIA</sequence>
<evidence type="ECO:0000259" key="7">
    <source>
        <dbReference type="PROSITE" id="PS50979"/>
    </source>
</evidence>
<evidence type="ECO:0000256" key="1">
    <source>
        <dbReference type="ARBA" id="ARBA00022598"/>
    </source>
</evidence>
<keyword evidence="1" id="KW-0436">Ligase</keyword>
<protein>
    <submittedName>
        <fullName evidence="8">Acetyl-CoA/propionyl-CoA carboxylase, biotin carboxylase, biotin carboxyl carrier protein</fullName>
    </submittedName>
</protein>
<dbReference type="SUPFAM" id="SSF51246">
    <property type="entry name" value="Rudiment single hybrid motif"/>
    <property type="match status" value="1"/>
</dbReference>
<feature type="domain" description="ATP-grasp" evidence="6">
    <location>
        <begin position="119"/>
        <end position="319"/>
    </location>
</feature>
<proteinExistence type="predicted"/>
<dbReference type="SUPFAM" id="SSF56059">
    <property type="entry name" value="Glutathione synthetase ATP-binding domain-like"/>
    <property type="match status" value="1"/>
</dbReference>
<dbReference type="Pfam" id="PF02785">
    <property type="entry name" value="Biotin_carb_C"/>
    <property type="match status" value="1"/>
</dbReference>
<name>A0A1H3DVJ9_9RHOB</name>
<dbReference type="PROSITE" id="PS50979">
    <property type="entry name" value="BC"/>
    <property type="match status" value="1"/>
</dbReference>
<dbReference type="SUPFAM" id="SSF52440">
    <property type="entry name" value="PreATP-grasp domain"/>
    <property type="match status" value="1"/>
</dbReference>
<dbReference type="OrthoDB" id="9763189at2"/>
<dbReference type="PROSITE" id="PS00867">
    <property type="entry name" value="CPSASE_2"/>
    <property type="match status" value="1"/>
</dbReference>
<reference evidence="8 9" key="1">
    <citation type="submission" date="2016-10" db="EMBL/GenBank/DDBJ databases">
        <authorList>
            <person name="de Groot N.N."/>
        </authorList>
    </citation>
    <scope>NUCLEOTIDE SEQUENCE [LARGE SCALE GENOMIC DNA]</scope>
    <source>
        <strain evidence="8 9">DSM 17890</strain>
    </source>
</reference>
<dbReference type="InterPro" id="IPR011054">
    <property type="entry name" value="Rudment_hybrid_motif"/>
</dbReference>
<dbReference type="FunFam" id="3.40.50.20:FF:000010">
    <property type="entry name" value="Propionyl-CoA carboxylase subunit alpha"/>
    <property type="match status" value="1"/>
</dbReference>
<dbReference type="InterPro" id="IPR005481">
    <property type="entry name" value="BC-like_N"/>
</dbReference>
<accession>A0A1H3DVJ9</accession>
<dbReference type="InterPro" id="IPR005479">
    <property type="entry name" value="CPAse_ATP-bd"/>
</dbReference>
<evidence type="ECO:0000259" key="6">
    <source>
        <dbReference type="PROSITE" id="PS50975"/>
    </source>
</evidence>
<dbReference type="GO" id="GO:0016874">
    <property type="term" value="F:ligase activity"/>
    <property type="evidence" value="ECO:0007669"/>
    <property type="project" value="UniProtKB-KW"/>
</dbReference>
<dbReference type="Proteomes" id="UP000199118">
    <property type="component" value="Unassembled WGS sequence"/>
</dbReference>